<organism evidence="2 3">
    <name type="scientific">Pannonibacter phragmitetus</name>
    <dbReference type="NCBI Taxonomy" id="121719"/>
    <lineage>
        <taxon>Bacteria</taxon>
        <taxon>Pseudomonadati</taxon>
        <taxon>Pseudomonadota</taxon>
        <taxon>Alphaproteobacteria</taxon>
        <taxon>Hyphomicrobiales</taxon>
        <taxon>Stappiaceae</taxon>
        <taxon>Pannonibacter</taxon>
    </lineage>
</organism>
<dbReference type="Proteomes" id="UP000255000">
    <property type="component" value="Unassembled WGS sequence"/>
</dbReference>
<dbReference type="OrthoDB" id="7874159at2"/>
<dbReference type="AlphaFoldDB" id="A0A378ZVF7"/>
<evidence type="ECO:0000313" key="2">
    <source>
        <dbReference type="EMBL" id="SUB00839.1"/>
    </source>
</evidence>
<reference evidence="2 3" key="1">
    <citation type="submission" date="2018-06" db="EMBL/GenBank/DDBJ databases">
        <authorList>
            <consortium name="Pathogen Informatics"/>
            <person name="Doyle S."/>
        </authorList>
    </citation>
    <scope>NUCLEOTIDE SEQUENCE [LARGE SCALE GENOMIC DNA]</scope>
    <source>
        <strain evidence="2 3">NCTC13350</strain>
    </source>
</reference>
<evidence type="ECO:0000313" key="3">
    <source>
        <dbReference type="Proteomes" id="UP000255000"/>
    </source>
</evidence>
<sequence>MARDYSTATMTRLVKDCTASRNSRNGYLEHGSTKEIYRRLPIDLRRWFALIMYEIGDPLTLRGGHGRSDDDYFEHWRGKRDRYHPETHPDYKPPSRGRKRDDDDDNDEGDGGSPVSPPGP</sequence>
<name>A0A378ZVF7_9HYPH</name>
<evidence type="ECO:0000256" key="1">
    <source>
        <dbReference type="SAM" id="MobiDB-lite"/>
    </source>
</evidence>
<feature type="compositionally biased region" description="Basic and acidic residues" evidence="1">
    <location>
        <begin position="83"/>
        <end position="93"/>
    </location>
</feature>
<gene>
    <name evidence="2" type="ORF">NCTC13350_01764</name>
</gene>
<dbReference type="RefSeq" id="WP_147290413.1">
    <property type="nucleotide sequence ID" value="NZ_UGSK01000001.1"/>
</dbReference>
<feature type="region of interest" description="Disordered" evidence="1">
    <location>
        <begin position="58"/>
        <end position="120"/>
    </location>
</feature>
<accession>A0A378ZVF7</accession>
<feature type="compositionally biased region" description="Basic and acidic residues" evidence="1">
    <location>
        <begin position="66"/>
        <end position="76"/>
    </location>
</feature>
<dbReference type="EMBL" id="UGSK01000001">
    <property type="protein sequence ID" value="SUB00839.1"/>
    <property type="molecule type" value="Genomic_DNA"/>
</dbReference>
<proteinExistence type="predicted"/>
<protein>
    <submittedName>
        <fullName evidence="2">Uncharacterized protein</fullName>
    </submittedName>
</protein>